<dbReference type="Proteomes" id="UP000605099">
    <property type="component" value="Unassembled WGS sequence"/>
</dbReference>
<proteinExistence type="predicted"/>
<dbReference type="InterPro" id="IPR016181">
    <property type="entry name" value="Acyl_CoA_acyltransferase"/>
</dbReference>
<feature type="domain" description="N-acetyltransferase" evidence="1">
    <location>
        <begin position="9"/>
        <end position="165"/>
    </location>
</feature>
<evidence type="ECO:0000313" key="3">
    <source>
        <dbReference type="Proteomes" id="UP000605099"/>
    </source>
</evidence>
<reference evidence="3" key="1">
    <citation type="journal article" date="2019" name="Int. J. Syst. Evol. Microbiol.">
        <title>The Global Catalogue of Microorganisms (GCM) 10K type strain sequencing project: providing services to taxonomists for standard genome sequencing and annotation.</title>
        <authorList>
            <consortium name="The Broad Institute Genomics Platform"/>
            <consortium name="The Broad Institute Genome Sequencing Center for Infectious Disease"/>
            <person name="Wu L."/>
            <person name="Ma J."/>
        </authorList>
    </citation>
    <scope>NUCLEOTIDE SEQUENCE [LARGE SCALE GENOMIC DNA]</scope>
    <source>
        <strain evidence="3">CGMCC 1.6784</strain>
    </source>
</reference>
<name>A0ABQ2J994_9SPHN</name>
<dbReference type="InterPro" id="IPR051531">
    <property type="entry name" value="N-acetyltransferase"/>
</dbReference>
<organism evidence="2 3">
    <name type="scientific">Novosphingobium indicum</name>
    <dbReference type="NCBI Taxonomy" id="462949"/>
    <lineage>
        <taxon>Bacteria</taxon>
        <taxon>Pseudomonadati</taxon>
        <taxon>Pseudomonadota</taxon>
        <taxon>Alphaproteobacteria</taxon>
        <taxon>Sphingomonadales</taxon>
        <taxon>Sphingomonadaceae</taxon>
        <taxon>Novosphingobium</taxon>
    </lineage>
</organism>
<evidence type="ECO:0000313" key="2">
    <source>
        <dbReference type="EMBL" id="GGN40410.1"/>
    </source>
</evidence>
<keyword evidence="3" id="KW-1185">Reference proteome</keyword>
<dbReference type="CDD" id="cd04301">
    <property type="entry name" value="NAT_SF"/>
    <property type="match status" value="1"/>
</dbReference>
<dbReference type="RefSeq" id="WP_188817213.1">
    <property type="nucleotide sequence ID" value="NZ_BMLK01000001.1"/>
</dbReference>
<dbReference type="InterPro" id="IPR000182">
    <property type="entry name" value="GNAT_dom"/>
</dbReference>
<dbReference type="Gene3D" id="3.40.630.30">
    <property type="match status" value="1"/>
</dbReference>
<dbReference type="PANTHER" id="PTHR43792">
    <property type="entry name" value="GNAT FAMILY, PUTATIVE (AFU_ORTHOLOGUE AFUA_3G00765)-RELATED-RELATED"/>
    <property type="match status" value="1"/>
</dbReference>
<dbReference type="PROSITE" id="PS51186">
    <property type="entry name" value="GNAT"/>
    <property type="match status" value="1"/>
</dbReference>
<accession>A0ABQ2J994</accession>
<comment type="caution">
    <text evidence="2">The sequence shown here is derived from an EMBL/GenBank/DDBJ whole genome shotgun (WGS) entry which is preliminary data.</text>
</comment>
<dbReference type="PANTHER" id="PTHR43792:SF1">
    <property type="entry name" value="N-ACETYLTRANSFERASE DOMAIN-CONTAINING PROTEIN"/>
    <property type="match status" value="1"/>
</dbReference>
<sequence>MARIETQHLILRPARVDDADDLHAIFTRPEAMRYWSRPPHESLAETREWLASMIEIPSGAGEDFIIEHEGRCIGKAGLWRFPEIGFILHPDFWGRGFAREALEVVLARGFAVHALDHVIADVDPRNAASLGLLARLGFHETARAQRTWQVDGEWCDSVYLKLDAPR</sequence>
<dbReference type="EMBL" id="BMLK01000001">
    <property type="protein sequence ID" value="GGN40410.1"/>
    <property type="molecule type" value="Genomic_DNA"/>
</dbReference>
<gene>
    <name evidence="2" type="primary">rimL</name>
    <name evidence="2" type="ORF">GCM10011349_01270</name>
</gene>
<dbReference type="SUPFAM" id="SSF55729">
    <property type="entry name" value="Acyl-CoA N-acyltransferases (Nat)"/>
    <property type="match status" value="1"/>
</dbReference>
<dbReference type="Pfam" id="PF13302">
    <property type="entry name" value="Acetyltransf_3"/>
    <property type="match status" value="1"/>
</dbReference>
<protein>
    <submittedName>
        <fullName evidence="2">N-acetyltransferase</fullName>
    </submittedName>
</protein>
<evidence type="ECO:0000259" key="1">
    <source>
        <dbReference type="PROSITE" id="PS51186"/>
    </source>
</evidence>